<organism evidence="2 3">
    <name type="scientific">Legionella rubrilucens</name>
    <dbReference type="NCBI Taxonomy" id="458"/>
    <lineage>
        <taxon>Bacteria</taxon>
        <taxon>Pseudomonadati</taxon>
        <taxon>Pseudomonadota</taxon>
        <taxon>Gammaproteobacteria</taxon>
        <taxon>Legionellales</taxon>
        <taxon>Legionellaceae</taxon>
        <taxon>Legionella</taxon>
    </lineage>
</organism>
<evidence type="ECO:0000313" key="3">
    <source>
        <dbReference type="Proteomes" id="UP000054608"/>
    </source>
</evidence>
<protein>
    <submittedName>
        <fullName evidence="2">Dot/Icm T4SS effector</fullName>
    </submittedName>
</protein>
<dbReference type="RefSeq" id="WP_058532323.1">
    <property type="nucleotide sequence ID" value="NZ_CAAAIN010000002.1"/>
</dbReference>
<reference evidence="2 3" key="1">
    <citation type="submission" date="2015-11" db="EMBL/GenBank/DDBJ databases">
        <title>Genomic analysis of 38 Legionella species identifies large and diverse effector repertoires.</title>
        <authorList>
            <person name="Burstein D."/>
            <person name="Amaro F."/>
            <person name="Zusman T."/>
            <person name="Lifshitz Z."/>
            <person name="Cohen O."/>
            <person name="Gilbert J.A."/>
            <person name="Pupko T."/>
            <person name="Shuman H.A."/>
            <person name="Segal G."/>
        </authorList>
    </citation>
    <scope>NUCLEOTIDE SEQUENCE [LARGE SCALE GENOMIC DNA]</scope>
    <source>
        <strain evidence="2 3">WA-270A-C2</strain>
    </source>
</reference>
<proteinExistence type="predicted"/>
<evidence type="ECO:0000256" key="1">
    <source>
        <dbReference type="SAM" id="Phobius"/>
    </source>
</evidence>
<comment type="caution">
    <text evidence="2">The sequence shown here is derived from an EMBL/GenBank/DDBJ whole genome shotgun (WGS) entry which is preliminary data.</text>
</comment>
<dbReference type="Proteomes" id="UP000054608">
    <property type="component" value="Unassembled WGS sequence"/>
</dbReference>
<dbReference type="OrthoDB" id="5653025at2"/>
<keyword evidence="1" id="KW-0472">Membrane</keyword>
<sequence length="627" mass="69204">MAKVVYHSLDFDGCFSNEASSHALGKQWTASKSNQETNQAYLAANAAILTTFAKGDETILLVGSNRQNPHIDFKNGTGTEYPPGSVFPRMEAFADQVGGTFNPFLLTDLETAKPDIGSTYRRFKEKDYLQENGSYKDKVDPRQLESDGFSLQKDDESKVSLLYAQMQLAAMNHPHDVIEFNFYDDRKDIAEPLFTFFQKNPELIPKNVTLNVIGYSGPALTREQVQESLTHFIMHTTSDPGSTRTLDVLKDAEKNNFPVLIKIPGEEDTFNLYRRNEDGEWGFEAFDGVIEGLDPSTLSGKFPKEGERTYPNTAKEPEIFSYLKNHHFVPIPSTRRSSKPVYDYGEPKRFTPVQGEGSIPTEVADWLPAYHSLRDTAKVSEMDDYKISVAEGFDLTAFIARLPSPETGILSDKSREYIDLMIEKKRFQLQGELTAEERNALESSLIELYKVRINSDNKQLLSQSIGTVEVRDARNELCTAVTDALESPELTLEDCQNMDNILHHSNKAIDPTQTTETQLNSLCELGTLSDKVGSKTSAKLAAVSAACGLFAVVAAIAAIALAPTGIGLAIGFAVAGALAAASIGTGIGAQITETNLADKTRNFKDALQDIREPSEEEPSLNQGYIRV</sequence>
<name>A0A0W0XLY0_9GAMM</name>
<feature type="transmembrane region" description="Helical" evidence="1">
    <location>
        <begin position="568"/>
        <end position="591"/>
    </location>
</feature>
<keyword evidence="1" id="KW-0812">Transmembrane</keyword>
<dbReference type="PATRIC" id="fig|458.5.peg.2432"/>
<keyword evidence="3" id="KW-1185">Reference proteome</keyword>
<gene>
    <name evidence="2" type="ORF">Lrub_2331</name>
</gene>
<dbReference type="EMBL" id="LNYT01000022">
    <property type="protein sequence ID" value="KTD45534.1"/>
    <property type="molecule type" value="Genomic_DNA"/>
</dbReference>
<accession>A0A0W0XLY0</accession>
<feature type="transmembrane region" description="Helical" evidence="1">
    <location>
        <begin position="540"/>
        <end position="562"/>
    </location>
</feature>
<evidence type="ECO:0000313" key="2">
    <source>
        <dbReference type="EMBL" id="KTD45534.1"/>
    </source>
</evidence>
<dbReference type="STRING" id="458.Lrub_2331"/>
<dbReference type="AlphaFoldDB" id="A0A0W0XLY0"/>
<keyword evidence="1" id="KW-1133">Transmembrane helix</keyword>